<protein>
    <submittedName>
        <fullName evidence="1">Uncharacterized protein</fullName>
    </submittedName>
</protein>
<accession>A0A8T9CCM3</accession>
<evidence type="ECO:0000313" key="2">
    <source>
        <dbReference type="Proteomes" id="UP000469558"/>
    </source>
</evidence>
<sequence>MCHQLIQIFECGHNTGSKVVKCAKPKSKCKDIFLRQELEDIPRPCASCHEKEDNRKACRVQQQVVEDEGYWS</sequence>
<dbReference type="OrthoDB" id="3512168at2759"/>
<comment type="caution">
    <text evidence="1">The sequence shown here is derived from an EMBL/GenBank/DDBJ whole genome shotgun (WGS) entry which is preliminary data.</text>
</comment>
<reference evidence="1 2" key="1">
    <citation type="submission" date="2018-05" db="EMBL/GenBank/DDBJ databases">
        <title>Genome sequencing and assembly of the regulated plant pathogen Lachnellula willkommii and related sister species for the development of diagnostic species identification markers.</title>
        <authorList>
            <person name="Giroux E."/>
            <person name="Bilodeau G."/>
        </authorList>
    </citation>
    <scope>NUCLEOTIDE SEQUENCE [LARGE SCALE GENOMIC DNA]</scope>
    <source>
        <strain evidence="1 2">CBS 268.59</strain>
    </source>
</reference>
<dbReference type="EMBL" id="QGMK01000244">
    <property type="protein sequence ID" value="TVY83026.1"/>
    <property type="molecule type" value="Genomic_DNA"/>
</dbReference>
<organism evidence="1 2">
    <name type="scientific">Lachnellula suecica</name>
    <dbReference type="NCBI Taxonomy" id="602035"/>
    <lineage>
        <taxon>Eukaryota</taxon>
        <taxon>Fungi</taxon>
        <taxon>Dikarya</taxon>
        <taxon>Ascomycota</taxon>
        <taxon>Pezizomycotina</taxon>
        <taxon>Leotiomycetes</taxon>
        <taxon>Helotiales</taxon>
        <taxon>Lachnaceae</taxon>
        <taxon>Lachnellula</taxon>
    </lineage>
</organism>
<keyword evidence="2" id="KW-1185">Reference proteome</keyword>
<gene>
    <name evidence="1" type="ORF">LSUE1_G002430</name>
</gene>
<evidence type="ECO:0000313" key="1">
    <source>
        <dbReference type="EMBL" id="TVY83026.1"/>
    </source>
</evidence>
<proteinExistence type="predicted"/>
<dbReference type="Proteomes" id="UP000469558">
    <property type="component" value="Unassembled WGS sequence"/>
</dbReference>
<name>A0A8T9CCM3_9HELO</name>
<dbReference type="AlphaFoldDB" id="A0A8T9CCM3"/>